<evidence type="ECO:0000313" key="12">
    <source>
        <dbReference type="EMBL" id="CAB0000748.1"/>
    </source>
</evidence>
<dbReference type="Pfam" id="PF00295">
    <property type="entry name" value="Glyco_hydro_28"/>
    <property type="match status" value="1"/>
</dbReference>
<reference evidence="12 13" key="1">
    <citation type="submission" date="2020-02" db="EMBL/GenBank/DDBJ databases">
        <authorList>
            <person name="Ferguson B K."/>
        </authorList>
    </citation>
    <scope>NUCLEOTIDE SEQUENCE [LARGE SCALE GENOMIC DNA]</scope>
</reference>
<evidence type="ECO:0000256" key="6">
    <source>
        <dbReference type="ARBA" id="ARBA00023157"/>
    </source>
</evidence>
<feature type="non-terminal residue" evidence="12">
    <location>
        <position position="1"/>
    </location>
</feature>
<proteinExistence type="inferred from homology"/>
<name>A0A6H5GC83_9HEMI</name>
<dbReference type="AlphaFoldDB" id="A0A6H5GC83"/>
<organism evidence="12 13">
    <name type="scientific">Nesidiocoris tenuis</name>
    <dbReference type="NCBI Taxonomy" id="355587"/>
    <lineage>
        <taxon>Eukaryota</taxon>
        <taxon>Metazoa</taxon>
        <taxon>Ecdysozoa</taxon>
        <taxon>Arthropoda</taxon>
        <taxon>Hexapoda</taxon>
        <taxon>Insecta</taxon>
        <taxon>Pterygota</taxon>
        <taxon>Neoptera</taxon>
        <taxon>Paraneoptera</taxon>
        <taxon>Hemiptera</taxon>
        <taxon>Heteroptera</taxon>
        <taxon>Panheteroptera</taxon>
        <taxon>Cimicomorpha</taxon>
        <taxon>Miridae</taxon>
        <taxon>Dicyphina</taxon>
        <taxon>Nesidiocoris</taxon>
    </lineage>
</organism>
<dbReference type="InterPro" id="IPR000743">
    <property type="entry name" value="Glyco_hydro_28"/>
</dbReference>
<dbReference type="GO" id="GO:0004650">
    <property type="term" value="F:polygalacturonase activity"/>
    <property type="evidence" value="ECO:0007669"/>
    <property type="project" value="UniProtKB-EC"/>
</dbReference>
<evidence type="ECO:0000256" key="11">
    <source>
        <dbReference type="RuleBase" id="RU361169"/>
    </source>
</evidence>
<dbReference type="GO" id="GO:0045490">
    <property type="term" value="P:pectin catabolic process"/>
    <property type="evidence" value="ECO:0007669"/>
    <property type="project" value="TreeGrafter"/>
</dbReference>
<dbReference type="Gene3D" id="2.160.20.10">
    <property type="entry name" value="Single-stranded right-handed beta-helix, Pectin lyase-like"/>
    <property type="match status" value="2"/>
</dbReference>
<comment type="similarity">
    <text evidence="1 11">Belongs to the glycosyl hydrolase 28 family.</text>
</comment>
<dbReference type="EC" id="3.2.1.15" evidence="2"/>
<dbReference type="InterPro" id="IPR011050">
    <property type="entry name" value="Pectin_lyase_fold/virulence"/>
</dbReference>
<evidence type="ECO:0000256" key="4">
    <source>
        <dbReference type="ARBA" id="ARBA00022737"/>
    </source>
</evidence>
<dbReference type="InterPro" id="IPR012334">
    <property type="entry name" value="Pectin_lyas_fold"/>
</dbReference>
<dbReference type="PANTHER" id="PTHR31884:SF1">
    <property type="entry name" value="POLYGALACTURONASE"/>
    <property type="match status" value="1"/>
</dbReference>
<evidence type="ECO:0000256" key="2">
    <source>
        <dbReference type="ARBA" id="ARBA00012736"/>
    </source>
</evidence>
<dbReference type="PANTHER" id="PTHR31884">
    <property type="entry name" value="POLYGALACTURONASE"/>
    <property type="match status" value="1"/>
</dbReference>
<sequence>ATAPTSHIIYSLSCLSFKFSQQDFNRTAVATELKMKSKNITVTGAPGHLIDCDGKRWWDGRGGNGGVKKPKFFFARLTDSSIVNLNVKNTPVHAFSINTCKNLLVSGITIDNTDGDCAHGGHNTDGFDVGCSSNITIKDCIVKNQDDCLAVNSGKDIVFEGNFCSGGHGISIGSVGGRKDNVVERVLLKNNIVADSANGTEPIDRNIRAMLRIRTLLLLVGGALASEFTVNKFEDVQEACRHKNIVISDIEVPAGQTLEFSGLKQGTKITFVGKVTFGFTTWEGPLIRIIGEWSLAVIIP</sequence>
<keyword evidence="5 11" id="KW-0378">Hydrolase</keyword>
<dbReference type="PROSITE" id="PS00502">
    <property type="entry name" value="POLYGALACTURONASE"/>
    <property type="match status" value="1"/>
</dbReference>
<evidence type="ECO:0000256" key="8">
    <source>
        <dbReference type="ARBA" id="ARBA00023316"/>
    </source>
</evidence>
<dbReference type="SUPFAM" id="SSF51126">
    <property type="entry name" value="Pectin lyase-like"/>
    <property type="match status" value="1"/>
</dbReference>
<gene>
    <name evidence="12" type="ORF">NTEN_LOCUS6535</name>
</gene>
<dbReference type="InterPro" id="IPR050434">
    <property type="entry name" value="Glycosyl_hydrlase_28"/>
</dbReference>
<protein>
    <recommendedName>
        <fullName evidence="2">endo-polygalacturonase</fullName>
        <ecNumber evidence="2">3.2.1.15</ecNumber>
    </recommendedName>
</protein>
<dbReference type="InterPro" id="IPR006626">
    <property type="entry name" value="PbH1"/>
</dbReference>
<accession>A0A6H5GC83</accession>
<dbReference type="GO" id="GO:0071555">
    <property type="term" value="P:cell wall organization"/>
    <property type="evidence" value="ECO:0007669"/>
    <property type="project" value="UniProtKB-KW"/>
</dbReference>
<evidence type="ECO:0000256" key="1">
    <source>
        <dbReference type="ARBA" id="ARBA00008834"/>
    </source>
</evidence>
<dbReference type="SMART" id="SM00710">
    <property type="entry name" value="PbH1"/>
    <property type="match status" value="4"/>
</dbReference>
<dbReference type="OrthoDB" id="6727952at2759"/>
<evidence type="ECO:0000256" key="9">
    <source>
        <dbReference type="ARBA" id="ARBA00034074"/>
    </source>
</evidence>
<keyword evidence="4" id="KW-0677">Repeat</keyword>
<comment type="catalytic activity">
    <reaction evidence="9">
        <text>(1,4-alpha-D-galacturonosyl)n+m + H2O = (1,4-alpha-D-galacturonosyl)n + (1,4-alpha-D-galacturonosyl)m.</text>
        <dbReference type="EC" id="3.2.1.15"/>
    </reaction>
</comment>
<evidence type="ECO:0000256" key="3">
    <source>
        <dbReference type="ARBA" id="ARBA00022729"/>
    </source>
</evidence>
<evidence type="ECO:0000256" key="5">
    <source>
        <dbReference type="ARBA" id="ARBA00022801"/>
    </source>
</evidence>
<dbReference type="Proteomes" id="UP000479000">
    <property type="component" value="Unassembled WGS sequence"/>
</dbReference>
<feature type="active site" evidence="10">
    <location>
        <position position="168"/>
    </location>
</feature>
<keyword evidence="13" id="KW-1185">Reference proteome</keyword>
<keyword evidence="7 11" id="KW-0326">Glycosidase</keyword>
<keyword evidence="6" id="KW-1015">Disulfide bond</keyword>
<evidence type="ECO:0000313" key="13">
    <source>
        <dbReference type="Proteomes" id="UP000479000"/>
    </source>
</evidence>
<keyword evidence="3" id="KW-0732">Signal</keyword>
<evidence type="ECO:0000256" key="10">
    <source>
        <dbReference type="PROSITE-ProRule" id="PRU10052"/>
    </source>
</evidence>
<dbReference type="GO" id="GO:0005576">
    <property type="term" value="C:extracellular region"/>
    <property type="evidence" value="ECO:0007669"/>
    <property type="project" value="TreeGrafter"/>
</dbReference>
<dbReference type="EMBL" id="CADCXU010009859">
    <property type="protein sequence ID" value="CAB0000748.1"/>
    <property type="molecule type" value="Genomic_DNA"/>
</dbReference>
<evidence type="ECO:0000256" key="7">
    <source>
        <dbReference type="ARBA" id="ARBA00023295"/>
    </source>
</evidence>
<keyword evidence="8" id="KW-0961">Cell wall biogenesis/degradation</keyword>